<sequence>MRAELGDPSWRVNFCTEGCCGRGCNGCLIFWQDPQYARAREVLLKRRQGAQLSRAEAAELKEADAAV</sequence>
<accession>A0A0X3TD18</accession>
<dbReference type="EMBL" id="LQBQ01000037">
    <property type="protein sequence ID" value="KUJ73677.1"/>
    <property type="molecule type" value="Genomic_DNA"/>
</dbReference>
<dbReference type="RefSeq" id="WP_068349411.1">
    <property type="nucleotide sequence ID" value="NZ_LQBQ01000037.1"/>
</dbReference>
<keyword evidence="2" id="KW-1185">Reference proteome</keyword>
<name>A0A0X3TD18_9RHOB</name>
<comment type="caution">
    <text evidence="1">The sequence shown here is derived from an EMBL/GenBank/DDBJ whole genome shotgun (WGS) entry which is preliminary data.</text>
</comment>
<proteinExistence type="predicted"/>
<gene>
    <name evidence="1" type="ORF">AVO45_13860</name>
</gene>
<protein>
    <submittedName>
        <fullName evidence="1">Uncharacterized protein</fullName>
    </submittedName>
</protein>
<dbReference type="AlphaFoldDB" id="A0A0X3TD18"/>
<dbReference type="OrthoDB" id="6650029at2"/>
<dbReference type="Proteomes" id="UP000053791">
    <property type="component" value="Unassembled WGS sequence"/>
</dbReference>
<reference evidence="2" key="1">
    <citation type="submission" date="2015-12" db="EMBL/GenBank/DDBJ databases">
        <authorList>
            <person name="Zhang G."/>
            <person name="Stingl U."/>
        </authorList>
    </citation>
    <scope>NUCLEOTIDE SEQUENCE [LARGE SCALE GENOMIC DNA]</scope>
    <source>
        <strain evidence="2">ZGT118</strain>
    </source>
</reference>
<organism evidence="1 2">
    <name type="scientific">Ruegeria marisrubri</name>
    <dbReference type="NCBI Taxonomy" id="1685379"/>
    <lineage>
        <taxon>Bacteria</taxon>
        <taxon>Pseudomonadati</taxon>
        <taxon>Pseudomonadota</taxon>
        <taxon>Alphaproteobacteria</taxon>
        <taxon>Rhodobacterales</taxon>
        <taxon>Roseobacteraceae</taxon>
        <taxon>Ruegeria</taxon>
    </lineage>
</organism>
<evidence type="ECO:0000313" key="2">
    <source>
        <dbReference type="Proteomes" id="UP000053791"/>
    </source>
</evidence>
<evidence type="ECO:0000313" key="1">
    <source>
        <dbReference type="EMBL" id="KUJ73677.1"/>
    </source>
</evidence>
<dbReference type="STRING" id="1685379.AVO45_13860"/>